<dbReference type="GO" id="GO:0005737">
    <property type="term" value="C:cytoplasm"/>
    <property type="evidence" value="ECO:0007669"/>
    <property type="project" value="UniProtKB-ARBA"/>
</dbReference>
<dbReference type="Gene3D" id="1.10.540.10">
    <property type="entry name" value="Acyl-CoA dehydrogenase/oxidase, N-terminal domain"/>
    <property type="match status" value="1"/>
</dbReference>
<evidence type="ECO:0000259" key="9">
    <source>
        <dbReference type="Pfam" id="PF02770"/>
    </source>
</evidence>
<dbReference type="FunFam" id="1.20.140.10:FF:000011">
    <property type="entry name" value="Medium-chain specific acyl-CoA dehydrogenase, mitochondrial"/>
    <property type="match status" value="1"/>
</dbReference>
<dbReference type="InterPro" id="IPR050741">
    <property type="entry name" value="Acyl-CoA_dehydrogenase"/>
</dbReference>
<keyword evidence="12" id="KW-1185">Reference proteome</keyword>
<proteinExistence type="inferred from homology"/>
<comment type="similarity">
    <text evidence="2 7">Belongs to the acyl-CoA dehydrogenase family.</text>
</comment>
<comment type="cofactor">
    <cofactor evidence="1 7">
        <name>FAD</name>
        <dbReference type="ChEBI" id="CHEBI:57692"/>
    </cofactor>
</comment>
<evidence type="ECO:0000256" key="6">
    <source>
        <dbReference type="ARBA" id="ARBA00023002"/>
    </source>
</evidence>
<dbReference type="InterPro" id="IPR009100">
    <property type="entry name" value="AcylCoA_DH/oxidase_NM_dom_sf"/>
</dbReference>
<protein>
    <recommendedName>
        <fullName evidence="3">Medium-chain specific acyl-CoA dehydrogenase, mitochondrial</fullName>
    </recommendedName>
</protein>
<dbReference type="InterPro" id="IPR013786">
    <property type="entry name" value="AcylCoA_DH/ox_N"/>
</dbReference>
<evidence type="ECO:0000256" key="4">
    <source>
        <dbReference type="ARBA" id="ARBA00022630"/>
    </source>
</evidence>
<reference evidence="11" key="1">
    <citation type="submission" date="2022-03" db="EMBL/GenBank/DDBJ databases">
        <authorList>
            <person name="Martin C."/>
        </authorList>
    </citation>
    <scope>NUCLEOTIDE SEQUENCE</scope>
</reference>
<dbReference type="PANTHER" id="PTHR48083:SF2">
    <property type="entry name" value="MEDIUM-CHAIN SPECIFIC ACYL-COA DEHYDROGENASE, MITOCHONDRIAL"/>
    <property type="match status" value="1"/>
</dbReference>
<dbReference type="InterPro" id="IPR037069">
    <property type="entry name" value="AcylCoA_DH/ox_N_sf"/>
</dbReference>
<feature type="domain" description="Acyl-CoA dehydrogenase/oxidase N-terminal" evidence="10">
    <location>
        <begin position="50"/>
        <end position="158"/>
    </location>
</feature>
<dbReference type="GO" id="GO:0050660">
    <property type="term" value="F:flavin adenine dinucleotide binding"/>
    <property type="evidence" value="ECO:0007669"/>
    <property type="project" value="InterPro"/>
</dbReference>
<evidence type="ECO:0000313" key="11">
    <source>
        <dbReference type="EMBL" id="CAH1779583.1"/>
    </source>
</evidence>
<accession>A0A8J1TU25</accession>
<keyword evidence="6 7" id="KW-0560">Oxidoreductase</keyword>
<dbReference type="Gene3D" id="1.20.140.10">
    <property type="entry name" value="Butyryl-CoA Dehydrogenase, subunit A, domain 3"/>
    <property type="match status" value="1"/>
</dbReference>
<dbReference type="AlphaFoldDB" id="A0A8J1TU25"/>
<dbReference type="PIRSF" id="PIRSF016578">
    <property type="entry name" value="HsaA"/>
    <property type="match status" value="1"/>
</dbReference>
<dbReference type="FunFam" id="1.10.540.10:FF:000026">
    <property type="entry name" value="Acyl-CoA dehydrogenase medium chain"/>
    <property type="match status" value="1"/>
</dbReference>
<gene>
    <name evidence="11" type="ORF">OFUS_LOCUS6383</name>
</gene>
<dbReference type="InterPro" id="IPR006091">
    <property type="entry name" value="Acyl-CoA_Oxase/DH_mid-dom"/>
</dbReference>
<evidence type="ECO:0000256" key="3">
    <source>
        <dbReference type="ARBA" id="ARBA00019125"/>
    </source>
</evidence>
<evidence type="ECO:0000313" key="12">
    <source>
        <dbReference type="Proteomes" id="UP000749559"/>
    </source>
</evidence>
<keyword evidence="4 7" id="KW-0285">Flavoprotein</keyword>
<dbReference type="Pfam" id="PF00441">
    <property type="entry name" value="Acyl-CoA_dh_1"/>
    <property type="match status" value="1"/>
</dbReference>
<evidence type="ECO:0000256" key="2">
    <source>
        <dbReference type="ARBA" id="ARBA00009347"/>
    </source>
</evidence>
<feature type="domain" description="Acyl-CoA oxidase/dehydrogenase middle" evidence="9">
    <location>
        <begin position="165"/>
        <end position="269"/>
    </location>
</feature>
<evidence type="ECO:0000256" key="1">
    <source>
        <dbReference type="ARBA" id="ARBA00001974"/>
    </source>
</evidence>
<evidence type="ECO:0000259" key="10">
    <source>
        <dbReference type="Pfam" id="PF02771"/>
    </source>
</evidence>
<dbReference type="Gene3D" id="2.40.110.10">
    <property type="entry name" value="Butyryl-CoA Dehydrogenase, subunit A, domain 2"/>
    <property type="match status" value="1"/>
</dbReference>
<dbReference type="SUPFAM" id="SSF56645">
    <property type="entry name" value="Acyl-CoA dehydrogenase NM domain-like"/>
    <property type="match status" value="1"/>
</dbReference>
<organism evidence="11 12">
    <name type="scientific">Owenia fusiformis</name>
    <name type="common">Polychaete worm</name>
    <dbReference type="NCBI Taxonomy" id="6347"/>
    <lineage>
        <taxon>Eukaryota</taxon>
        <taxon>Metazoa</taxon>
        <taxon>Spiralia</taxon>
        <taxon>Lophotrochozoa</taxon>
        <taxon>Annelida</taxon>
        <taxon>Polychaeta</taxon>
        <taxon>Sedentaria</taxon>
        <taxon>Canalipalpata</taxon>
        <taxon>Sabellida</taxon>
        <taxon>Oweniida</taxon>
        <taxon>Oweniidae</taxon>
        <taxon>Owenia</taxon>
    </lineage>
</organism>
<dbReference type="PROSITE" id="PS00072">
    <property type="entry name" value="ACYL_COA_DH_1"/>
    <property type="match status" value="1"/>
</dbReference>
<sequence>MSLSMRTWMCLSKNLRVCYSGRHFSQRQVLESRRTHTESYTTTGYSFDFTKEQQKLKENAKSFAREEILPLAAKYDRAGRYPREILDEAWHRGLTNHHIPKKYGGAGLGTVEECMVAVELGYACSGFTVAVEANSLGSVPLLIGGDEQLKKKYLTMLTEEPTRCAYAVTEPSAGSDVAAIRTRAVKKGDEYILNGSKMWITSAGEADWYFVLARTDCSDVNGDGGKLAANKTLSGFIVEREWPGVTVGRKELNMGQRVSDTRGVTFDDVRIPASNLIGQEGQGFKLAMAAFDQTRPAVAANAIGLAERCLDESVKYVLDGRCELNEHAISNYISNMATGIEGSKAVMYRSAWMIDNGQRNTYYASIAKCMAAEMANKCAADAVELFGLNGLNADYPVEKLMRDAKIFQIYEGTSQIQRIIISRELLNNARQ</sequence>
<dbReference type="InterPro" id="IPR006089">
    <property type="entry name" value="Acyl-CoA_DH_CS"/>
</dbReference>
<dbReference type="GO" id="GO:0003995">
    <property type="term" value="F:acyl-CoA dehydrogenase activity"/>
    <property type="evidence" value="ECO:0007669"/>
    <property type="project" value="InterPro"/>
</dbReference>
<dbReference type="PANTHER" id="PTHR48083">
    <property type="entry name" value="MEDIUM-CHAIN SPECIFIC ACYL-COA DEHYDROGENASE, MITOCHONDRIAL-RELATED"/>
    <property type="match status" value="1"/>
</dbReference>
<dbReference type="InterPro" id="IPR036250">
    <property type="entry name" value="AcylCo_DH-like_C"/>
</dbReference>
<evidence type="ECO:0000256" key="7">
    <source>
        <dbReference type="RuleBase" id="RU362125"/>
    </source>
</evidence>
<evidence type="ECO:0000259" key="8">
    <source>
        <dbReference type="Pfam" id="PF00441"/>
    </source>
</evidence>
<feature type="domain" description="Acyl-CoA dehydrogenase/oxidase C-terminal" evidence="8">
    <location>
        <begin position="281"/>
        <end position="425"/>
    </location>
</feature>
<keyword evidence="5 7" id="KW-0274">FAD</keyword>
<dbReference type="SUPFAM" id="SSF47203">
    <property type="entry name" value="Acyl-CoA dehydrogenase C-terminal domain-like"/>
    <property type="match status" value="1"/>
</dbReference>
<dbReference type="InterPro" id="IPR046373">
    <property type="entry name" value="Acyl-CoA_Oxase/DH_mid-dom_sf"/>
</dbReference>
<name>A0A8J1TU25_OWEFU</name>
<comment type="caution">
    <text evidence="11">The sequence shown here is derived from an EMBL/GenBank/DDBJ whole genome shotgun (WGS) entry which is preliminary data.</text>
</comment>
<evidence type="ECO:0000256" key="5">
    <source>
        <dbReference type="ARBA" id="ARBA00022827"/>
    </source>
</evidence>
<dbReference type="Proteomes" id="UP000749559">
    <property type="component" value="Unassembled WGS sequence"/>
</dbReference>
<dbReference type="OrthoDB" id="434771at2759"/>
<dbReference type="Pfam" id="PF02770">
    <property type="entry name" value="Acyl-CoA_dh_M"/>
    <property type="match status" value="1"/>
</dbReference>
<dbReference type="InterPro" id="IPR009075">
    <property type="entry name" value="AcylCo_DH/oxidase_C"/>
</dbReference>
<dbReference type="EMBL" id="CAIIXF020000003">
    <property type="protein sequence ID" value="CAH1779583.1"/>
    <property type="molecule type" value="Genomic_DNA"/>
</dbReference>
<dbReference type="FunFam" id="2.40.110.10:FF:000001">
    <property type="entry name" value="Acyl-CoA dehydrogenase, mitochondrial"/>
    <property type="match status" value="1"/>
</dbReference>
<dbReference type="Pfam" id="PF02771">
    <property type="entry name" value="Acyl-CoA_dh_N"/>
    <property type="match status" value="1"/>
</dbReference>